<reference evidence="2" key="2">
    <citation type="submission" date="2020-05" db="UniProtKB">
        <authorList>
            <consortium name="EnsemblMetazoa"/>
        </authorList>
    </citation>
    <scope>IDENTIFICATION</scope>
</reference>
<gene>
    <name evidence="1" type="ORF">ZHAS_00018098</name>
</gene>
<proteinExistence type="predicted"/>
<evidence type="ECO:0000313" key="2">
    <source>
        <dbReference type="EnsemblMetazoa" id="ASIC018098-PA"/>
    </source>
</evidence>
<protein>
    <submittedName>
        <fullName evidence="1 2">Uncharacterized protein</fullName>
    </submittedName>
</protein>
<evidence type="ECO:0000313" key="3">
    <source>
        <dbReference type="Proteomes" id="UP000030765"/>
    </source>
</evidence>
<accession>A0A084WIK6</accession>
<dbReference type="VEuPathDB" id="VectorBase:ASIC018098"/>
<reference evidence="1 3" key="1">
    <citation type="journal article" date="2014" name="BMC Genomics">
        <title>Genome sequence of Anopheles sinensis provides insight into genetics basis of mosquito competence for malaria parasites.</title>
        <authorList>
            <person name="Zhou D."/>
            <person name="Zhang D."/>
            <person name="Ding G."/>
            <person name="Shi L."/>
            <person name="Hou Q."/>
            <person name="Ye Y."/>
            <person name="Xu Y."/>
            <person name="Zhou H."/>
            <person name="Xiong C."/>
            <person name="Li S."/>
            <person name="Yu J."/>
            <person name="Hong S."/>
            <person name="Yu X."/>
            <person name="Zou P."/>
            <person name="Chen C."/>
            <person name="Chang X."/>
            <person name="Wang W."/>
            <person name="Lv Y."/>
            <person name="Sun Y."/>
            <person name="Ma L."/>
            <person name="Shen B."/>
            <person name="Zhu C."/>
        </authorList>
    </citation>
    <scope>NUCLEOTIDE SEQUENCE [LARGE SCALE GENOMIC DNA]</scope>
</reference>
<dbReference type="EMBL" id="KE525347">
    <property type="protein sequence ID" value="KFB50050.1"/>
    <property type="molecule type" value="Genomic_DNA"/>
</dbReference>
<dbReference type="EMBL" id="ATLV01023936">
    <property type="status" value="NOT_ANNOTATED_CDS"/>
    <property type="molecule type" value="Genomic_DNA"/>
</dbReference>
<keyword evidence="3" id="KW-1185">Reference proteome</keyword>
<evidence type="ECO:0000313" key="1">
    <source>
        <dbReference type="EMBL" id="KFB50050.1"/>
    </source>
</evidence>
<dbReference type="EnsemblMetazoa" id="ASIC018098-RA">
    <property type="protein sequence ID" value="ASIC018098-PA"/>
    <property type="gene ID" value="ASIC018098"/>
</dbReference>
<sequence length="99" mass="10908">MVSPLEHQNPSRNAIKGKKNDVVVLGGDGRVSVLCVRCNTLEMMPMMMAVMADEAVCSTTLAMMMAAEYYFFRKAACDLMSFGMERDPCSECLSSLHAM</sequence>
<name>A0A084WIK6_ANOSI</name>
<dbReference type="Proteomes" id="UP000030765">
    <property type="component" value="Unassembled WGS sequence"/>
</dbReference>
<organism evidence="1">
    <name type="scientific">Anopheles sinensis</name>
    <name type="common">Mosquito</name>
    <dbReference type="NCBI Taxonomy" id="74873"/>
    <lineage>
        <taxon>Eukaryota</taxon>
        <taxon>Metazoa</taxon>
        <taxon>Ecdysozoa</taxon>
        <taxon>Arthropoda</taxon>
        <taxon>Hexapoda</taxon>
        <taxon>Insecta</taxon>
        <taxon>Pterygota</taxon>
        <taxon>Neoptera</taxon>
        <taxon>Endopterygota</taxon>
        <taxon>Diptera</taxon>
        <taxon>Nematocera</taxon>
        <taxon>Culicoidea</taxon>
        <taxon>Culicidae</taxon>
        <taxon>Anophelinae</taxon>
        <taxon>Anopheles</taxon>
    </lineage>
</organism>
<dbReference type="AlphaFoldDB" id="A0A084WIK6"/>